<dbReference type="GO" id="GO:0003941">
    <property type="term" value="F:L-serine ammonia-lyase activity"/>
    <property type="evidence" value="ECO:0007669"/>
    <property type="project" value="TreeGrafter"/>
</dbReference>
<name>A0A7M5XLB8_9CNID</name>
<evidence type="ECO:0000256" key="6">
    <source>
        <dbReference type="ARBA" id="ARBA00042605"/>
    </source>
</evidence>
<dbReference type="CDD" id="cd01562">
    <property type="entry name" value="Thr-dehyd"/>
    <property type="match status" value="1"/>
</dbReference>
<dbReference type="SUPFAM" id="SSF53686">
    <property type="entry name" value="Tryptophan synthase beta subunit-like PLP-dependent enzymes"/>
    <property type="match status" value="1"/>
</dbReference>
<evidence type="ECO:0000313" key="9">
    <source>
        <dbReference type="Proteomes" id="UP000594262"/>
    </source>
</evidence>
<evidence type="ECO:0000313" key="8">
    <source>
        <dbReference type="EnsemblMetazoa" id="CLYHEMP025795.1"/>
    </source>
</evidence>
<dbReference type="PROSITE" id="PS51671">
    <property type="entry name" value="ACT"/>
    <property type="match status" value="1"/>
</dbReference>
<dbReference type="SUPFAM" id="SSF55021">
    <property type="entry name" value="ACT-like"/>
    <property type="match status" value="1"/>
</dbReference>
<dbReference type="GO" id="GO:0004794">
    <property type="term" value="F:threonine deaminase activity"/>
    <property type="evidence" value="ECO:0007669"/>
    <property type="project" value="TreeGrafter"/>
</dbReference>
<reference evidence="8" key="1">
    <citation type="submission" date="2021-01" db="UniProtKB">
        <authorList>
            <consortium name="EnsemblMetazoa"/>
        </authorList>
    </citation>
    <scope>IDENTIFICATION</scope>
</reference>
<sequence length="377" mass="40414">MLGMEVFLKRDYMQITGSFKERGARNTLMMLSKEQKARGVIAASAGNHAMAMAYHGKELGIPVTVCMPVNAPITKVSRCEKLKARVYKYGADIIQAKDYALEIAAKEGLAYINGYDHPDILAGAGACALECIDQVENIDAVVIPIGGGGLIAGCSVAFKSLNPNIEVIGVESVRCASYKAALEAGKPVKIEVDQSMTLADGLCVPKIGSNAFETARSNVDKCVTVDEAYIGLAVLRLVEEEKCVVEGAGATGLAAALAGKLDHLKGKRVVFTLCGGNIDSTVLGRVIERGLAADGRMLRFSVVISDRPGGLAHLTKVLADTGASVKDILHERAWLKTSIFQVENKVVCEVRDAEHGAQLKKVLEENFDQVRFYTYHI</sequence>
<feature type="domain" description="ACT" evidence="7">
    <location>
        <begin position="299"/>
        <end position="377"/>
    </location>
</feature>
<dbReference type="InterPro" id="IPR036052">
    <property type="entry name" value="TrpB-like_PALP_sf"/>
</dbReference>
<dbReference type="PANTHER" id="PTHR48078">
    <property type="entry name" value="THREONINE DEHYDRATASE, MITOCHONDRIAL-RELATED"/>
    <property type="match status" value="1"/>
</dbReference>
<protein>
    <recommendedName>
        <fullName evidence="5">L-serine deaminase</fullName>
    </recommendedName>
    <alternativeName>
        <fullName evidence="6">L-threonine dehydratase</fullName>
    </alternativeName>
</protein>
<dbReference type="InterPro" id="IPR045865">
    <property type="entry name" value="ACT-like_dom_sf"/>
</dbReference>
<evidence type="ECO:0000256" key="3">
    <source>
        <dbReference type="ARBA" id="ARBA00022898"/>
    </source>
</evidence>
<dbReference type="GO" id="GO:0006567">
    <property type="term" value="P:L-threonine catabolic process"/>
    <property type="evidence" value="ECO:0007669"/>
    <property type="project" value="TreeGrafter"/>
</dbReference>
<proteinExistence type="inferred from homology"/>
<evidence type="ECO:0000259" key="7">
    <source>
        <dbReference type="PROSITE" id="PS51671"/>
    </source>
</evidence>
<dbReference type="Pfam" id="PF00291">
    <property type="entry name" value="PALP"/>
    <property type="match status" value="1"/>
</dbReference>
<comment type="similarity">
    <text evidence="2">Belongs to the serine/threonine dehydratase family.</text>
</comment>
<organism evidence="8 9">
    <name type="scientific">Clytia hemisphaerica</name>
    <dbReference type="NCBI Taxonomy" id="252671"/>
    <lineage>
        <taxon>Eukaryota</taxon>
        <taxon>Metazoa</taxon>
        <taxon>Cnidaria</taxon>
        <taxon>Hydrozoa</taxon>
        <taxon>Hydroidolina</taxon>
        <taxon>Leptothecata</taxon>
        <taxon>Obeliida</taxon>
        <taxon>Clytiidae</taxon>
        <taxon>Clytia</taxon>
    </lineage>
</organism>
<dbReference type="InterPro" id="IPR002912">
    <property type="entry name" value="ACT_dom"/>
</dbReference>
<dbReference type="InterPro" id="IPR001926">
    <property type="entry name" value="TrpB-like_PALP"/>
</dbReference>
<dbReference type="InterPro" id="IPR050147">
    <property type="entry name" value="Ser/Thr_Dehydratase"/>
</dbReference>
<keyword evidence="3" id="KW-0663">Pyridoxal phosphate</keyword>
<keyword evidence="4" id="KW-0456">Lyase</keyword>
<dbReference type="CDD" id="cd04886">
    <property type="entry name" value="ACT_ThrD-II-like"/>
    <property type="match status" value="1"/>
</dbReference>
<evidence type="ECO:0000256" key="5">
    <source>
        <dbReference type="ARBA" id="ARBA00041766"/>
    </source>
</evidence>
<dbReference type="FunFam" id="3.40.50.1100:FF:000007">
    <property type="entry name" value="L-threonine dehydratase catabolic TdcB"/>
    <property type="match status" value="1"/>
</dbReference>
<evidence type="ECO:0000256" key="1">
    <source>
        <dbReference type="ARBA" id="ARBA00001933"/>
    </source>
</evidence>
<accession>A0A7M5XLB8</accession>
<dbReference type="AlphaFoldDB" id="A0A7M5XLB8"/>
<dbReference type="GO" id="GO:0009097">
    <property type="term" value="P:isoleucine biosynthetic process"/>
    <property type="evidence" value="ECO:0007669"/>
    <property type="project" value="TreeGrafter"/>
</dbReference>
<dbReference type="EnsemblMetazoa" id="CLYHEMT025795.1">
    <property type="protein sequence ID" value="CLYHEMP025795.1"/>
    <property type="gene ID" value="CLYHEMG025795"/>
</dbReference>
<dbReference type="GO" id="GO:0006565">
    <property type="term" value="P:L-serine catabolic process"/>
    <property type="evidence" value="ECO:0007669"/>
    <property type="project" value="TreeGrafter"/>
</dbReference>
<dbReference type="Gene3D" id="3.40.50.1100">
    <property type="match status" value="2"/>
</dbReference>
<dbReference type="OrthoDB" id="4418812at2759"/>
<evidence type="ECO:0000256" key="2">
    <source>
        <dbReference type="ARBA" id="ARBA00010869"/>
    </source>
</evidence>
<dbReference type="InterPro" id="IPR044561">
    <property type="entry name" value="ACT_ThrD-II-like"/>
</dbReference>
<comment type="cofactor">
    <cofactor evidence="1">
        <name>pyridoxal 5'-phosphate</name>
        <dbReference type="ChEBI" id="CHEBI:597326"/>
    </cofactor>
</comment>
<dbReference type="Proteomes" id="UP000594262">
    <property type="component" value="Unplaced"/>
</dbReference>
<keyword evidence="9" id="KW-1185">Reference proteome</keyword>
<dbReference type="PANTHER" id="PTHR48078:SF19">
    <property type="entry name" value="ACT DOMAIN-CONTAINING PROTEIN"/>
    <property type="match status" value="1"/>
</dbReference>
<evidence type="ECO:0000256" key="4">
    <source>
        <dbReference type="ARBA" id="ARBA00023239"/>
    </source>
</evidence>